<dbReference type="CDD" id="cd02440">
    <property type="entry name" value="AdoMet_MTases"/>
    <property type="match status" value="1"/>
</dbReference>
<dbReference type="FunFam" id="3.30.70.1170:FF:000002">
    <property type="entry name" value="Ribosomal RNA small subunit methyltransferase B"/>
    <property type="match status" value="1"/>
</dbReference>
<evidence type="ECO:0000313" key="16">
    <source>
        <dbReference type="EMBL" id="OOZ41255.1"/>
    </source>
</evidence>
<dbReference type="NCBIfam" id="NF008149">
    <property type="entry name" value="PRK10901.1"/>
    <property type="match status" value="1"/>
</dbReference>
<protein>
    <recommendedName>
        <fullName evidence="4">16S rRNA (cytosine(967)-C(5))-methyltransferase</fullName>
        <ecNumber evidence="4">2.1.1.176</ecNumber>
    </recommendedName>
    <alternativeName>
        <fullName evidence="11">16S rRNA m5C967 methyltransferase</fullName>
    </alternativeName>
    <alternativeName>
        <fullName evidence="12">rRNA (cytosine-C(5)-)-methyltransferase RsmB</fullName>
    </alternativeName>
</protein>
<feature type="binding site" evidence="14">
    <location>
        <position position="301"/>
    </location>
    <ligand>
        <name>S-adenosyl-L-methionine</name>
        <dbReference type="ChEBI" id="CHEBI:59789"/>
    </ligand>
</feature>
<dbReference type="InterPro" id="IPR018314">
    <property type="entry name" value="RsmB/NOL1/NOP2-like_CS"/>
</dbReference>
<name>A0A1T2L820_9GAMM</name>
<dbReference type="InterPro" id="IPR001678">
    <property type="entry name" value="MeTrfase_RsmB-F_NOP2_dom"/>
</dbReference>
<evidence type="ECO:0000313" key="17">
    <source>
        <dbReference type="Proteomes" id="UP000191110"/>
    </source>
</evidence>
<evidence type="ECO:0000256" key="10">
    <source>
        <dbReference type="ARBA" id="ARBA00022884"/>
    </source>
</evidence>
<dbReference type="InterPro" id="IPR054728">
    <property type="entry name" value="RsmB-like_ferredoxin"/>
</dbReference>
<dbReference type="InterPro" id="IPR029063">
    <property type="entry name" value="SAM-dependent_MTases_sf"/>
</dbReference>
<dbReference type="PANTHER" id="PTHR22807">
    <property type="entry name" value="NOP2 YEAST -RELATED NOL1/NOP2/FMU SUN DOMAIN-CONTAINING"/>
    <property type="match status" value="1"/>
</dbReference>
<dbReference type="InterPro" id="IPR004573">
    <property type="entry name" value="rRNA_ssu_MeTfrase_B"/>
</dbReference>
<dbReference type="EC" id="2.1.1.176" evidence="4"/>
<dbReference type="InterPro" id="IPR023267">
    <property type="entry name" value="RCMT"/>
</dbReference>
<organism evidence="16 17">
    <name type="scientific">Solemya pervernicosa gill symbiont</name>
    <dbReference type="NCBI Taxonomy" id="642797"/>
    <lineage>
        <taxon>Bacteria</taxon>
        <taxon>Pseudomonadati</taxon>
        <taxon>Pseudomonadota</taxon>
        <taxon>Gammaproteobacteria</taxon>
        <taxon>sulfur-oxidizing symbionts</taxon>
    </lineage>
</organism>
<dbReference type="NCBIfam" id="TIGR00563">
    <property type="entry name" value="rsmB"/>
    <property type="match status" value="1"/>
</dbReference>
<evidence type="ECO:0000256" key="6">
    <source>
        <dbReference type="ARBA" id="ARBA00022552"/>
    </source>
</evidence>
<keyword evidence="6" id="KW-0698">rRNA processing</keyword>
<evidence type="ECO:0000256" key="13">
    <source>
        <dbReference type="ARBA" id="ARBA00047283"/>
    </source>
</evidence>
<comment type="catalytic activity">
    <reaction evidence="13">
        <text>cytidine(967) in 16S rRNA + S-adenosyl-L-methionine = 5-methylcytidine(967) in 16S rRNA + S-adenosyl-L-homocysteine + H(+)</text>
        <dbReference type="Rhea" id="RHEA:42748"/>
        <dbReference type="Rhea" id="RHEA-COMP:10219"/>
        <dbReference type="Rhea" id="RHEA-COMP:10220"/>
        <dbReference type="ChEBI" id="CHEBI:15378"/>
        <dbReference type="ChEBI" id="CHEBI:57856"/>
        <dbReference type="ChEBI" id="CHEBI:59789"/>
        <dbReference type="ChEBI" id="CHEBI:74483"/>
        <dbReference type="ChEBI" id="CHEBI:82748"/>
        <dbReference type="EC" id="2.1.1.176"/>
    </reaction>
</comment>
<dbReference type="NCBIfam" id="NF011494">
    <property type="entry name" value="PRK14902.1"/>
    <property type="match status" value="1"/>
</dbReference>
<keyword evidence="17" id="KW-1185">Reference proteome</keyword>
<keyword evidence="10 14" id="KW-0694">RNA-binding</keyword>
<feature type="domain" description="SAM-dependent MTase RsmB/NOP-type" evidence="15">
    <location>
        <begin position="161"/>
        <end position="430"/>
    </location>
</feature>
<accession>A0A1T2L820</accession>
<dbReference type="EMBL" id="MPRL01000012">
    <property type="protein sequence ID" value="OOZ41255.1"/>
    <property type="molecule type" value="Genomic_DNA"/>
</dbReference>
<dbReference type="InterPro" id="IPR049560">
    <property type="entry name" value="MeTrfase_RsmB-F_NOP2_cat"/>
</dbReference>
<dbReference type="Gene3D" id="1.10.940.10">
    <property type="entry name" value="NusB-like"/>
    <property type="match status" value="1"/>
</dbReference>
<sequence>MNSRAAAARVLAQVLGEGRSLSSALPSVLNKVVAKDRGFVQNLCYSVLRDLPRLRALIKPLLKQPLKKRDSDIEALLLSGAYQLFDAKVPAHAALNECVAATRQLKKGWASGMVNGVLRNLQRQGEALPATAADKLDVQYAHPQWLIERLRKAWPDQWQAILQGNNERAPMVLRVNCSVTTREEYLLQLESAEIAAQPHPVVDSALILAEPVDVMRLPGFEEGLVSVQDAAAQLAAPLLDLQPGQRVLDACAAPGGKTGHILESEAALAEVVAIDSEGERLIRVADNLARIGLSAELIEADAAETAWWDGKPFDRILLDAPCSATGVIRRHPDIKWLRRPSDIASLVEEQQRLLEALWPLLAPGGMLVYATCSVLPVENSEQIETFLKQHDDAEEQPIASQWGLVQPYGRQILPGSDGMDGFYYASLMKR</sequence>
<dbReference type="Pfam" id="PF01029">
    <property type="entry name" value="NusB"/>
    <property type="match status" value="1"/>
</dbReference>
<evidence type="ECO:0000256" key="2">
    <source>
        <dbReference type="ARBA" id="ARBA00004496"/>
    </source>
</evidence>
<feature type="binding site" evidence="14">
    <location>
        <position position="275"/>
    </location>
    <ligand>
        <name>S-adenosyl-L-methionine</name>
        <dbReference type="ChEBI" id="CHEBI:59789"/>
    </ligand>
</feature>
<comment type="subcellular location">
    <subcellularLocation>
        <location evidence="2">Cytoplasm</location>
    </subcellularLocation>
</comment>
<dbReference type="PROSITE" id="PS01153">
    <property type="entry name" value="NOL1_NOP2_SUN"/>
    <property type="match status" value="1"/>
</dbReference>
<dbReference type="SUPFAM" id="SSF53335">
    <property type="entry name" value="S-adenosyl-L-methionine-dependent methyltransferases"/>
    <property type="match status" value="1"/>
</dbReference>
<keyword evidence="9 14" id="KW-0949">S-adenosyl-L-methionine</keyword>
<evidence type="ECO:0000256" key="5">
    <source>
        <dbReference type="ARBA" id="ARBA00022490"/>
    </source>
</evidence>
<keyword evidence="8 14" id="KW-0808">Transferase</keyword>
<dbReference type="Gene3D" id="3.40.50.150">
    <property type="entry name" value="Vaccinia Virus protein VP39"/>
    <property type="match status" value="1"/>
</dbReference>
<feature type="binding site" evidence="14">
    <location>
        <position position="319"/>
    </location>
    <ligand>
        <name>S-adenosyl-L-methionine</name>
        <dbReference type="ChEBI" id="CHEBI:59789"/>
    </ligand>
</feature>
<dbReference type="AlphaFoldDB" id="A0A1T2L820"/>
<feature type="active site" description="Nucleophile" evidence="14">
    <location>
        <position position="372"/>
    </location>
</feature>
<dbReference type="PRINTS" id="PR02008">
    <property type="entry name" value="RCMTFAMILY"/>
</dbReference>
<dbReference type="Proteomes" id="UP000191110">
    <property type="component" value="Unassembled WGS sequence"/>
</dbReference>
<dbReference type="GO" id="GO:0005737">
    <property type="term" value="C:cytoplasm"/>
    <property type="evidence" value="ECO:0007669"/>
    <property type="project" value="UniProtKB-SubCell"/>
</dbReference>
<comment type="similarity">
    <text evidence="3 14">Belongs to the class I-like SAM-binding methyltransferase superfamily. RsmB/NOP family.</text>
</comment>
<comment type="caution">
    <text evidence="16">The sequence shown here is derived from an EMBL/GenBank/DDBJ whole genome shotgun (WGS) entry which is preliminary data.</text>
</comment>
<dbReference type="Pfam" id="PF22458">
    <property type="entry name" value="RsmF-B_ferredox"/>
    <property type="match status" value="1"/>
</dbReference>
<dbReference type="FunFam" id="3.40.50.150:FF:000022">
    <property type="entry name" value="Ribosomal RNA small subunit methyltransferase B"/>
    <property type="match status" value="1"/>
</dbReference>
<dbReference type="OrthoDB" id="9810297at2"/>
<dbReference type="SUPFAM" id="SSF48013">
    <property type="entry name" value="NusB-like"/>
    <property type="match status" value="1"/>
</dbReference>
<dbReference type="Gene3D" id="3.30.70.1170">
    <property type="entry name" value="Sun protein, domain 3"/>
    <property type="match status" value="1"/>
</dbReference>
<evidence type="ECO:0000256" key="1">
    <source>
        <dbReference type="ARBA" id="ARBA00002724"/>
    </source>
</evidence>
<dbReference type="InterPro" id="IPR006027">
    <property type="entry name" value="NusB_RsmB_TIM44"/>
</dbReference>
<dbReference type="PANTHER" id="PTHR22807:SF61">
    <property type="entry name" value="NOL1_NOP2_SUN FAMILY PROTEIN _ ANTITERMINATION NUSB DOMAIN-CONTAINING PROTEIN"/>
    <property type="match status" value="1"/>
</dbReference>
<proteinExistence type="inferred from homology"/>
<dbReference type="Pfam" id="PF01189">
    <property type="entry name" value="Methyltr_RsmB-F"/>
    <property type="match status" value="1"/>
</dbReference>
<dbReference type="PROSITE" id="PS51686">
    <property type="entry name" value="SAM_MT_RSMB_NOP"/>
    <property type="match status" value="1"/>
</dbReference>
<dbReference type="GO" id="GO:0003723">
    <property type="term" value="F:RNA binding"/>
    <property type="evidence" value="ECO:0007669"/>
    <property type="project" value="UniProtKB-UniRule"/>
</dbReference>
<dbReference type="GO" id="GO:0008649">
    <property type="term" value="F:rRNA methyltransferase activity"/>
    <property type="evidence" value="ECO:0007669"/>
    <property type="project" value="InterPro"/>
</dbReference>
<evidence type="ECO:0000256" key="11">
    <source>
        <dbReference type="ARBA" id="ARBA00030399"/>
    </source>
</evidence>
<feature type="binding site" evidence="14">
    <location>
        <begin position="251"/>
        <end position="257"/>
    </location>
    <ligand>
        <name>S-adenosyl-L-methionine</name>
        <dbReference type="ChEBI" id="CHEBI:59789"/>
    </ligand>
</feature>
<evidence type="ECO:0000256" key="8">
    <source>
        <dbReference type="ARBA" id="ARBA00022679"/>
    </source>
</evidence>
<evidence type="ECO:0000256" key="4">
    <source>
        <dbReference type="ARBA" id="ARBA00012140"/>
    </source>
</evidence>
<evidence type="ECO:0000256" key="12">
    <source>
        <dbReference type="ARBA" id="ARBA00031088"/>
    </source>
</evidence>
<gene>
    <name evidence="16" type="ORF">BOW53_04560</name>
</gene>
<evidence type="ECO:0000256" key="3">
    <source>
        <dbReference type="ARBA" id="ARBA00007494"/>
    </source>
</evidence>
<reference evidence="16 17" key="1">
    <citation type="submission" date="2016-11" db="EMBL/GenBank/DDBJ databases">
        <title>Mixed transmission modes and dynamic genome evolution in an obligate animal-bacterial symbiosis.</title>
        <authorList>
            <person name="Russell S.L."/>
            <person name="Corbett-Detig R.B."/>
            <person name="Cavanaugh C.M."/>
        </authorList>
    </citation>
    <scope>NUCLEOTIDE SEQUENCE [LARGE SCALE GENOMIC DNA]</scope>
    <source>
        <strain evidence="16">Sveles-Q1</strain>
    </source>
</reference>
<keyword evidence="5" id="KW-0963">Cytoplasm</keyword>
<evidence type="ECO:0000256" key="7">
    <source>
        <dbReference type="ARBA" id="ARBA00022603"/>
    </source>
</evidence>
<evidence type="ECO:0000256" key="9">
    <source>
        <dbReference type="ARBA" id="ARBA00022691"/>
    </source>
</evidence>
<evidence type="ECO:0000256" key="14">
    <source>
        <dbReference type="PROSITE-ProRule" id="PRU01023"/>
    </source>
</evidence>
<evidence type="ECO:0000259" key="15">
    <source>
        <dbReference type="PROSITE" id="PS51686"/>
    </source>
</evidence>
<dbReference type="RefSeq" id="WP_078482903.1">
    <property type="nucleotide sequence ID" value="NZ_MPRL01000012.1"/>
</dbReference>
<dbReference type="InterPro" id="IPR035926">
    <property type="entry name" value="NusB-like_sf"/>
</dbReference>
<comment type="function">
    <text evidence="1">Specifically methylates the cytosine at position 967 (m5C967) of 16S rRNA.</text>
</comment>
<dbReference type="GO" id="GO:0006355">
    <property type="term" value="P:regulation of DNA-templated transcription"/>
    <property type="evidence" value="ECO:0007669"/>
    <property type="project" value="InterPro"/>
</dbReference>
<keyword evidence="7 14" id="KW-0489">Methyltransferase</keyword>
<dbReference type="Gene3D" id="1.10.287.730">
    <property type="entry name" value="Helix hairpin bin"/>
    <property type="match status" value="1"/>
</dbReference>